<proteinExistence type="predicted"/>
<dbReference type="Proteomes" id="UP000288805">
    <property type="component" value="Unassembled WGS sequence"/>
</dbReference>
<accession>A0A438HU52</accession>
<evidence type="ECO:0000256" key="1">
    <source>
        <dbReference type="SAM" id="MobiDB-lite"/>
    </source>
</evidence>
<dbReference type="EMBL" id="QGNW01000178">
    <property type="protein sequence ID" value="RVW87969.1"/>
    <property type="molecule type" value="Genomic_DNA"/>
</dbReference>
<evidence type="ECO:0000313" key="2">
    <source>
        <dbReference type="EMBL" id="RVW87969.1"/>
    </source>
</evidence>
<evidence type="ECO:0000313" key="3">
    <source>
        <dbReference type="Proteomes" id="UP000288805"/>
    </source>
</evidence>
<name>A0A438HU52_VITVI</name>
<organism evidence="2 3">
    <name type="scientific">Vitis vinifera</name>
    <name type="common">Grape</name>
    <dbReference type="NCBI Taxonomy" id="29760"/>
    <lineage>
        <taxon>Eukaryota</taxon>
        <taxon>Viridiplantae</taxon>
        <taxon>Streptophyta</taxon>
        <taxon>Embryophyta</taxon>
        <taxon>Tracheophyta</taxon>
        <taxon>Spermatophyta</taxon>
        <taxon>Magnoliopsida</taxon>
        <taxon>eudicotyledons</taxon>
        <taxon>Gunneridae</taxon>
        <taxon>Pentapetalae</taxon>
        <taxon>rosids</taxon>
        <taxon>Vitales</taxon>
        <taxon>Vitaceae</taxon>
        <taxon>Viteae</taxon>
        <taxon>Vitis</taxon>
    </lineage>
</organism>
<gene>
    <name evidence="2" type="ORF">CK203_033916</name>
</gene>
<protein>
    <submittedName>
        <fullName evidence="2">Uncharacterized protein</fullName>
    </submittedName>
</protein>
<dbReference type="AlphaFoldDB" id="A0A438HU52"/>
<feature type="region of interest" description="Disordered" evidence="1">
    <location>
        <begin position="1"/>
        <end position="40"/>
    </location>
</feature>
<sequence length="79" mass="8899">MSPGGSWVSTRTASPSHHLHHLHSLHPPPQLAIPGVSRPPPSAVLRLLEPGNCPKEAWVTHLVWRIEVEEEEEEEEEEF</sequence>
<feature type="compositionally biased region" description="Pro residues" evidence="1">
    <location>
        <begin position="26"/>
        <end position="40"/>
    </location>
</feature>
<comment type="caution">
    <text evidence="2">The sequence shown here is derived from an EMBL/GenBank/DDBJ whole genome shotgun (WGS) entry which is preliminary data.</text>
</comment>
<reference evidence="2 3" key="1">
    <citation type="journal article" date="2018" name="PLoS Genet.">
        <title>Population sequencing reveals clonal diversity and ancestral inbreeding in the grapevine cultivar Chardonnay.</title>
        <authorList>
            <person name="Roach M.J."/>
            <person name="Johnson D.L."/>
            <person name="Bohlmann J."/>
            <person name="van Vuuren H.J."/>
            <person name="Jones S.J."/>
            <person name="Pretorius I.S."/>
            <person name="Schmidt S.A."/>
            <person name="Borneman A.R."/>
        </authorList>
    </citation>
    <scope>NUCLEOTIDE SEQUENCE [LARGE SCALE GENOMIC DNA]</scope>
    <source>
        <strain evidence="3">cv. Chardonnay</strain>
        <tissue evidence="2">Leaf</tissue>
    </source>
</reference>